<comment type="caution">
    <text evidence="1">The sequence shown here is derived from an EMBL/GenBank/DDBJ whole genome shotgun (WGS) entry which is preliminary data.</text>
</comment>
<dbReference type="Proteomes" id="UP001055879">
    <property type="component" value="Linkage Group LG02"/>
</dbReference>
<dbReference type="EMBL" id="CM042048">
    <property type="protein sequence ID" value="KAI3758869.1"/>
    <property type="molecule type" value="Genomic_DNA"/>
</dbReference>
<evidence type="ECO:0000313" key="2">
    <source>
        <dbReference type="Proteomes" id="UP001055879"/>
    </source>
</evidence>
<protein>
    <submittedName>
        <fullName evidence="1">Uncharacterized protein</fullName>
    </submittedName>
</protein>
<name>A0ACB9EIW3_ARCLA</name>
<reference evidence="2" key="1">
    <citation type="journal article" date="2022" name="Mol. Ecol. Resour.">
        <title>The genomes of chicory, endive, great burdock and yacon provide insights into Asteraceae palaeo-polyploidization history and plant inulin production.</title>
        <authorList>
            <person name="Fan W."/>
            <person name="Wang S."/>
            <person name="Wang H."/>
            <person name="Wang A."/>
            <person name="Jiang F."/>
            <person name="Liu H."/>
            <person name="Zhao H."/>
            <person name="Xu D."/>
            <person name="Zhang Y."/>
        </authorList>
    </citation>
    <scope>NUCLEOTIDE SEQUENCE [LARGE SCALE GENOMIC DNA]</scope>
    <source>
        <strain evidence="2">cv. Niubang</strain>
    </source>
</reference>
<evidence type="ECO:0000313" key="1">
    <source>
        <dbReference type="EMBL" id="KAI3758869.1"/>
    </source>
</evidence>
<keyword evidence="2" id="KW-1185">Reference proteome</keyword>
<accession>A0ACB9EIW3</accession>
<proteinExistence type="predicted"/>
<sequence length="106" mass="12010">MLSSSSDDVVEVHQYVTSPGTIYRDTKVRTKVIVDEDSNLTPPSNKKSFEPSTVVAEEEMVEEMHIIPTISTKDMNRLTLLHLNQSPQVLPWRSSLLKLKTTRCPL</sequence>
<organism evidence="1 2">
    <name type="scientific">Arctium lappa</name>
    <name type="common">Greater burdock</name>
    <name type="synonym">Lappa major</name>
    <dbReference type="NCBI Taxonomy" id="4217"/>
    <lineage>
        <taxon>Eukaryota</taxon>
        <taxon>Viridiplantae</taxon>
        <taxon>Streptophyta</taxon>
        <taxon>Embryophyta</taxon>
        <taxon>Tracheophyta</taxon>
        <taxon>Spermatophyta</taxon>
        <taxon>Magnoliopsida</taxon>
        <taxon>eudicotyledons</taxon>
        <taxon>Gunneridae</taxon>
        <taxon>Pentapetalae</taxon>
        <taxon>asterids</taxon>
        <taxon>campanulids</taxon>
        <taxon>Asterales</taxon>
        <taxon>Asteraceae</taxon>
        <taxon>Carduoideae</taxon>
        <taxon>Cardueae</taxon>
        <taxon>Arctiinae</taxon>
        <taxon>Arctium</taxon>
    </lineage>
</organism>
<gene>
    <name evidence="1" type="ORF">L6452_06441</name>
</gene>
<reference evidence="1 2" key="2">
    <citation type="journal article" date="2022" name="Mol. Ecol. Resour.">
        <title>The genomes of chicory, endive, great burdock and yacon provide insights into Asteraceae paleo-polyploidization history and plant inulin production.</title>
        <authorList>
            <person name="Fan W."/>
            <person name="Wang S."/>
            <person name="Wang H."/>
            <person name="Wang A."/>
            <person name="Jiang F."/>
            <person name="Liu H."/>
            <person name="Zhao H."/>
            <person name="Xu D."/>
            <person name="Zhang Y."/>
        </authorList>
    </citation>
    <scope>NUCLEOTIDE SEQUENCE [LARGE SCALE GENOMIC DNA]</scope>
    <source>
        <strain evidence="2">cv. Niubang</strain>
    </source>
</reference>